<sequence length="270" mass="29153">MVALKTSITNSHTSINELYVFGDSLSDIGNAFNATEGFHPSSPPYFQGRFSNGLVWVEYLASGLALTPKQNTNFAYGGATTGSGNLNGIPDLLTQVDSFIKVYQQVDKNALYILWAGANDYLHGMSNPSLSINNISQAIQSLAKAGAKKILVANLPDLGNIPATRNSPYSGILSSATIAHNLGLANSLDLLKQKLGHDTQMIMFDVHSLYKEAITNPTKFGFTDVNTACLNNLASCDNPDKFLFWDGIHPTTVAHRILAKAALKELKITF</sequence>
<evidence type="ECO:0000313" key="2">
    <source>
        <dbReference type="EMBL" id="OKH15352.1"/>
    </source>
</evidence>
<evidence type="ECO:0000256" key="1">
    <source>
        <dbReference type="ARBA" id="ARBA00022801"/>
    </source>
</evidence>
<dbReference type="OrthoDB" id="5292073at2"/>
<dbReference type="CDD" id="cd01846">
    <property type="entry name" value="fatty_acyltransferase_like"/>
    <property type="match status" value="1"/>
</dbReference>
<dbReference type="Proteomes" id="UP000186391">
    <property type="component" value="Unassembled WGS sequence"/>
</dbReference>
<dbReference type="PANTHER" id="PTHR45648">
    <property type="entry name" value="GDSL LIPASE/ACYLHYDROLASE FAMILY PROTEIN (AFU_ORTHOLOGUE AFUA_4G14700)"/>
    <property type="match status" value="1"/>
</dbReference>
<dbReference type="InterPro" id="IPR051058">
    <property type="entry name" value="GDSL_Est/Lipase"/>
</dbReference>
<gene>
    <name evidence="2" type="ORF">NIES592_04415</name>
</gene>
<comment type="caution">
    <text evidence="2">The sequence shown here is derived from an EMBL/GenBank/DDBJ whole genome shotgun (WGS) entry which is preliminary data.</text>
</comment>
<dbReference type="AlphaFoldDB" id="A0A1U7H2H6"/>
<accession>A0A1U7H2H6</accession>
<dbReference type="InterPro" id="IPR001087">
    <property type="entry name" value="GDSL"/>
</dbReference>
<reference evidence="2 3" key="1">
    <citation type="submission" date="2016-11" db="EMBL/GenBank/DDBJ databases">
        <title>Draft Genome Sequences of Nine Cyanobacterial Strains from Diverse Habitats.</title>
        <authorList>
            <person name="Zhu T."/>
            <person name="Hou S."/>
            <person name="Lu X."/>
            <person name="Hess W.R."/>
        </authorList>
    </citation>
    <scope>NUCLEOTIDE SEQUENCE [LARGE SCALE GENOMIC DNA]</scope>
    <source>
        <strain evidence="2 3">NIES-592</strain>
    </source>
</reference>
<dbReference type="EMBL" id="MRCA01000002">
    <property type="protein sequence ID" value="OKH15352.1"/>
    <property type="molecule type" value="Genomic_DNA"/>
</dbReference>
<dbReference type="PANTHER" id="PTHR45648:SF22">
    <property type="entry name" value="GDSL LIPASE_ACYLHYDROLASE FAMILY PROTEIN (AFU_ORTHOLOGUE AFUA_4G14700)"/>
    <property type="match status" value="1"/>
</dbReference>
<dbReference type="Gene3D" id="3.40.50.1110">
    <property type="entry name" value="SGNH hydrolase"/>
    <property type="match status" value="1"/>
</dbReference>
<organism evidence="2 3">
    <name type="scientific">Fischerella major NIES-592</name>
    <dbReference type="NCBI Taxonomy" id="210994"/>
    <lineage>
        <taxon>Bacteria</taxon>
        <taxon>Bacillati</taxon>
        <taxon>Cyanobacteriota</taxon>
        <taxon>Cyanophyceae</taxon>
        <taxon>Nostocales</taxon>
        <taxon>Hapalosiphonaceae</taxon>
        <taxon>Fischerella</taxon>
    </lineage>
</organism>
<evidence type="ECO:0000313" key="3">
    <source>
        <dbReference type="Proteomes" id="UP000186391"/>
    </source>
</evidence>
<dbReference type="GO" id="GO:0016788">
    <property type="term" value="F:hydrolase activity, acting on ester bonds"/>
    <property type="evidence" value="ECO:0007669"/>
    <property type="project" value="InterPro"/>
</dbReference>
<dbReference type="InterPro" id="IPR036514">
    <property type="entry name" value="SGNH_hydro_sf"/>
</dbReference>
<keyword evidence="3" id="KW-1185">Reference proteome</keyword>
<dbReference type="SUPFAM" id="SSF52266">
    <property type="entry name" value="SGNH hydrolase"/>
    <property type="match status" value="1"/>
</dbReference>
<proteinExistence type="predicted"/>
<dbReference type="Pfam" id="PF00657">
    <property type="entry name" value="Lipase_GDSL"/>
    <property type="match status" value="1"/>
</dbReference>
<protein>
    <submittedName>
        <fullName evidence="2">GDSL family lipase</fullName>
    </submittedName>
</protein>
<keyword evidence="1" id="KW-0378">Hydrolase</keyword>
<name>A0A1U7H2H6_9CYAN</name>